<evidence type="ECO:0000313" key="7">
    <source>
        <dbReference type="EMBL" id="MCJ7859628.1"/>
    </source>
</evidence>
<feature type="domain" description="YqgF/RNase H-like" evidence="6">
    <location>
        <begin position="15"/>
        <end position="121"/>
    </location>
</feature>
<keyword evidence="3 5" id="KW-0540">Nuclease</keyword>
<accession>A0A9X1WK17</accession>
<keyword evidence="1 5" id="KW-0963">Cytoplasm</keyword>
<dbReference type="PANTHER" id="PTHR33317:SF4">
    <property type="entry name" value="POLYNUCLEOTIDYL TRANSFERASE, RIBONUCLEASE H-LIKE SUPERFAMILY PROTEIN"/>
    <property type="match status" value="1"/>
</dbReference>
<dbReference type="SUPFAM" id="SSF53098">
    <property type="entry name" value="Ribonuclease H-like"/>
    <property type="match status" value="1"/>
</dbReference>
<gene>
    <name evidence="7" type="primary">ruvX</name>
    <name evidence="7" type="ORF">MUN33_13065</name>
</gene>
<comment type="caution">
    <text evidence="7">The sequence shown here is derived from an EMBL/GenBank/DDBJ whole genome shotgun (WGS) entry which is preliminary data.</text>
</comment>
<proteinExistence type="inferred from homology"/>
<evidence type="ECO:0000256" key="2">
    <source>
        <dbReference type="ARBA" id="ARBA00022517"/>
    </source>
</evidence>
<name>A0A9X1WK17_9CORY</name>
<keyword evidence="8" id="KW-1185">Reference proteome</keyword>
<dbReference type="SMART" id="SM00732">
    <property type="entry name" value="YqgFc"/>
    <property type="match status" value="1"/>
</dbReference>
<dbReference type="InterPro" id="IPR005227">
    <property type="entry name" value="YqgF"/>
</dbReference>
<dbReference type="AlphaFoldDB" id="A0A9X1WK17"/>
<dbReference type="Pfam" id="PF03652">
    <property type="entry name" value="RuvX"/>
    <property type="match status" value="1"/>
</dbReference>
<dbReference type="InterPro" id="IPR006641">
    <property type="entry name" value="YqgF/RNaseH-like_dom"/>
</dbReference>
<evidence type="ECO:0000259" key="6">
    <source>
        <dbReference type="SMART" id="SM00732"/>
    </source>
</evidence>
<organism evidence="7 8">
    <name type="scientific">Corynebacterium kalidii</name>
    <dbReference type="NCBI Taxonomy" id="2931982"/>
    <lineage>
        <taxon>Bacteria</taxon>
        <taxon>Bacillati</taxon>
        <taxon>Actinomycetota</taxon>
        <taxon>Actinomycetes</taxon>
        <taxon>Mycobacteriales</taxon>
        <taxon>Corynebacteriaceae</taxon>
        <taxon>Corynebacterium</taxon>
    </lineage>
</organism>
<evidence type="ECO:0000256" key="1">
    <source>
        <dbReference type="ARBA" id="ARBA00022490"/>
    </source>
</evidence>
<comment type="function">
    <text evidence="5">Could be a nuclease involved in processing of the 5'-end of pre-16S rRNA.</text>
</comment>
<dbReference type="InterPro" id="IPR012337">
    <property type="entry name" value="RNaseH-like_sf"/>
</dbReference>
<dbReference type="GO" id="GO:0016788">
    <property type="term" value="F:hydrolase activity, acting on ester bonds"/>
    <property type="evidence" value="ECO:0007669"/>
    <property type="project" value="UniProtKB-UniRule"/>
</dbReference>
<dbReference type="GO" id="GO:0004518">
    <property type="term" value="F:nuclease activity"/>
    <property type="evidence" value="ECO:0007669"/>
    <property type="project" value="UniProtKB-KW"/>
</dbReference>
<keyword evidence="4 5" id="KW-0378">Hydrolase</keyword>
<keyword evidence="2 5" id="KW-0690">Ribosome biogenesis</keyword>
<evidence type="ECO:0000256" key="3">
    <source>
        <dbReference type="ARBA" id="ARBA00022722"/>
    </source>
</evidence>
<dbReference type="RefSeq" id="WP_244805344.1">
    <property type="nucleotide sequence ID" value="NZ_JALIEA010000017.1"/>
</dbReference>
<dbReference type="Proteomes" id="UP001139207">
    <property type="component" value="Unassembled WGS sequence"/>
</dbReference>
<sequence length="164" mass="17528">MTTPDRPGDDDPGRGRRLGLDVGTVRIGVALSDPDGILATPLETVAAEKGSGRRPGSEFPRIIELVEENFVVEVVVGLPVTLRSRTTESTVRAENYAAALRDALGTVPVRLVDERMSTVAATGAMRASGVSERKGRSRIDQAAAVHILQGWLDARSARNRVSDQ</sequence>
<dbReference type="CDD" id="cd16964">
    <property type="entry name" value="YqgF"/>
    <property type="match status" value="1"/>
</dbReference>
<dbReference type="NCBIfam" id="TIGR00250">
    <property type="entry name" value="RNAse_H_YqgF"/>
    <property type="match status" value="1"/>
</dbReference>
<evidence type="ECO:0000256" key="4">
    <source>
        <dbReference type="ARBA" id="ARBA00022801"/>
    </source>
</evidence>
<dbReference type="EC" id="3.1.-.-" evidence="5"/>
<dbReference type="PANTHER" id="PTHR33317">
    <property type="entry name" value="POLYNUCLEOTIDYL TRANSFERASE, RIBONUCLEASE H-LIKE SUPERFAMILY PROTEIN"/>
    <property type="match status" value="1"/>
</dbReference>
<dbReference type="EMBL" id="JALIEA010000017">
    <property type="protein sequence ID" value="MCJ7859628.1"/>
    <property type="molecule type" value="Genomic_DNA"/>
</dbReference>
<comment type="subcellular location">
    <subcellularLocation>
        <location evidence="5">Cytoplasm</location>
    </subcellularLocation>
</comment>
<comment type="similarity">
    <text evidence="5">Belongs to the YqgF HJR family.</text>
</comment>
<reference evidence="7" key="1">
    <citation type="submission" date="2022-04" db="EMBL/GenBank/DDBJ databases">
        <title>Corynebacterium kalidii LD5P10.</title>
        <authorList>
            <person name="Sun J.Q."/>
        </authorList>
    </citation>
    <scope>NUCLEOTIDE SEQUENCE</scope>
    <source>
        <strain evidence="7">LD5P10</strain>
    </source>
</reference>
<protein>
    <recommendedName>
        <fullName evidence="5">Putative pre-16S rRNA nuclease</fullName>
        <ecNumber evidence="5">3.1.-.-</ecNumber>
    </recommendedName>
</protein>
<evidence type="ECO:0000256" key="5">
    <source>
        <dbReference type="HAMAP-Rule" id="MF_00651"/>
    </source>
</evidence>
<dbReference type="HAMAP" id="MF_00651">
    <property type="entry name" value="Nuclease_YqgF"/>
    <property type="match status" value="1"/>
</dbReference>
<evidence type="ECO:0000313" key="8">
    <source>
        <dbReference type="Proteomes" id="UP001139207"/>
    </source>
</evidence>
<dbReference type="GO" id="GO:0005829">
    <property type="term" value="C:cytosol"/>
    <property type="evidence" value="ECO:0007669"/>
    <property type="project" value="TreeGrafter"/>
</dbReference>
<dbReference type="InterPro" id="IPR037027">
    <property type="entry name" value="YqgF/RNaseH-like_dom_sf"/>
</dbReference>
<dbReference type="Gene3D" id="3.30.420.140">
    <property type="entry name" value="YqgF/RNase H-like domain"/>
    <property type="match status" value="1"/>
</dbReference>
<dbReference type="GO" id="GO:0000967">
    <property type="term" value="P:rRNA 5'-end processing"/>
    <property type="evidence" value="ECO:0007669"/>
    <property type="project" value="UniProtKB-UniRule"/>
</dbReference>